<evidence type="ECO:0000256" key="1">
    <source>
        <dbReference type="SAM" id="SignalP"/>
    </source>
</evidence>
<dbReference type="PATRIC" id="fig|292563.3.peg.1198"/>
<sequence>MKILSLLGLCSSLLTLGMNVPATFAQDYEADAEVETTNAICERVTEEDIASLFDRWNESLGTGNPENVVTNYAENAILLATVSNNPKLNTEDKIEYFERFLENKPIGTIDQRTIFIGCNTAVDSGLYTFTFNKTGEEVQARYSYTYTWDGSEWLIINHHSSKLPETES</sequence>
<dbReference type="GO" id="GO:0004683">
    <property type="term" value="F:calcium/calmodulin-dependent protein kinase activity"/>
    <property type="evidence" value="ECO:0007669"/>
    <property type="project" value="InterPro"/>
</dbReference>
<feature type="domain" description="Calcium/calmodulin-dependent protein kinase II association-domain" evidence="2">
    <location>
        <begin position="46"/>
        <end position="163"/>
    </location>
</feature>
<keyword evidence="3" id="KW-0808">Transferase</keyword>
<dbReference type="InterPro" id="IPR013543">
    <property type="entry name" value="Ca/CaM-dep_prot_kinase-assoc"/>
</dbReference>
<dbReference type="EMBL" id="CP003940">
    <property type="protein sequence ID" value="AFZ47109.1"/>
    <property type="molecule type" value="Genomic_DNA"/>
</dbReference>
<evidence type="ECO:0000259" key="2">
    <source>
        <dbReference type="Pfam" id="PF08332"/>
    </source>
</evidence>
<dbReference type="Pfam" id="PF08332">
    <property type="entry name" value="CaMKII_AD"/>
    <property type="match status" value="1"/>
</dbReference>
<gene>
    <name evidence="3" type="ordered locus">Cyast_1142</name>
</gene>
<protein>
    <submittedName>
        <fullName evidence="3">Calcium/calmodulin dependent protein kinase II association-domain protein</fullName>
    </submittedName>
</protein>
<dbReference type="AlphaFoldDB" id="K9YJQ0"/>
<organism evidence="3 4">
    <name type="scientific">Cyanobacterium stanieri (strain ATCC 29140 / PCC 7202)</name>
    <dbReference type="NCBI Taxonomy" id="292563"/>
    <lineage>
        <taxon>Bacteria</taxon>
        <taxon>Bacillati</taxon>
        <taxon>Cyanobacteriota</taxon>
        <taxon>Cyanophyceae</taxon>
        <taxon>Oscillatoriophycideae</taxon>
        <taxon>Chroococcales</taxon>
        <taxon>Geminocystaceae</taxon>
        <taxon>Cyanobacterium</taxon>
    </lineage>
</organism>
<dbReference type="Gene3D" id="3.10.450.50">
    <property type="match status" value="1"/>
</dbReference>
<dbReference type="PIRSF" id="PIRSF028470">
    <property type="entry name" value="UCP028470"/>
    <property type="match status" value="1"/>
</dbReference>
<proteinExistence type="predicted"/>
<keyword evidence="3" id="KW-0418">Kinase</keyword>
<evidence type="ECO:0000313" key="3">
    <source>
        <dbReference type="EMBL" id="AFZ47109.1"/>
    </source>
</evidence>
<dbReference type="SUPFAM" id="SSF54427">
    <property type="entry name" value="NTF2-like"/>
    <property type="match status" value="1"/>
</dbReference>
<dbReference type="BioCyc" id="CSTA292563:G1353-1150-MONOMER"/>
<dbReference type="InterPro" id="IPR016887">
    <property type="entry name" value="UCP028470_steroid_isom-rel"/>
</dbReference>
<name>K9YJQ0_CYASC</name>
<keyword evidence="1" id="KW-0732">Signal</keyword>
<dbReference type="InterPro" id="IPR032710">
    <property type="entry name" value="NTF2-like_dom_sf"/>
</dbReference>
<dbReference type="Proteomes" id="UP000010483">
    <property type="component" value="Chromosome"/>
</dbReference>
<dbReference type="KEGG" id="csn:Cyast_1142"/>
<evidence type="ECO:0000313" key="4">
    <source>
        <dbReference type="Proteomes" id="UP000010483"/>
    </source>
</evidence>
<keyword evidence="4" id="KW-1185">Reference proteome</keyword>
<dbReference type="HOGENOM" id="CLU_123929_0_0_3"/>
<dbReference type="GO" id="GO:0005516">
    <property type="term" value="F:calmodulin binding"/>
    <property type="evidence" value="ECO:0007669"/>
    <property type="project" value="InterPro"/>
</dbReference>
<reference evidence="4" key="1">
    <citation type="journal article" date="2013" name="Proc. Natl. Acad. Sci. U.S.A.">
        <title>Improving the coverage of the cyanobacterial phylum using diversity-driven genome sequencing.</title>
        <authorList>
            <person name="Shih P.M."/>
            <person name="Wu D."/>
            <person name="Latifi A."/>
            <person name="Axen S.D."/>
            <person name="Fewer D.P."/>
            <person name="Talla E."/>
            <person name="Calteau A."/>
            <person name="Cai F."/>
            <person name="Tandeau de Marsac N."/>
            <person name="Rippka R."/>
            <person name="Herdman M."/>
            <person name="Sivonen K."/>
            <person name="Coursin T."/>
            <person name="Laurent T."/>
            <person name="Goodwin L."/>
            <person name="Nolan M."/>
            <person name="Davenport K.W."/>
            <person name="Han C.S."/>
            <person name="Rubin E.M."/>
            <person name="Eisen J.A."/>
            <person name="Woyke T."/>
            <person name="Gugger M."/>
            <person name="Kerfeld C.A."/>
        </authorList>
    </citation>
    <scope>NUCLEOTIDE SEQUENCE [LARGE SCALE GENOMIC DNA]</scope>
    <source>
        <strain evidence="4">ATCC 29140 / PCC 7202</strain>
    </source>
</reference>
<feature type="signal peptide" evidence="1">
    <location>
        <begin position="1"/>
        <end position="25"/>
    </location>
</feature>
<feature type="chain" id="PRO_5003938474" evidence="1">
    <location>
        <begin position="26"/>
        <end position="168"/>
    </location>
</feature>
<accession>K9YJQ0</accession>
<dbReference type="eggNOG" id="COG4875">
    <property type="taxonomic scope" value="Bacteria"/>
</dbReference>